<proteinExistence type="predicted"/>
<dbReference type="AlphaFoldDB" id="A0A1B8PWJ4"/>
<evidence type="ECO:0000256" key="1">
    <source>
        <dbReference type="SAM" id="Phobius"/>
    </source>
</evidence>
<organism evidence="2 3">
    <name type="scientific">Moraxella lacunata</name>
    <dbReference type="NCBI Taxonomy" id="477"/>
    <lineage>
        <taxon>Bacteria</taxon>
        <taxon>Pseudomonadati</taxon>
        <taxon>Pseudomonadota</taxon>
        <taxon>Gammaproteobacteria</taxon>
        <taxon>Moraxellales</taxon>
        <taxon>Moraxellaceae</taxon>
        <taxon>Moraxella</taxon>
    </lineage>
</organism>
<keyword evidence="1" id="KW-1133">Transmembrane helix</keyword>
<evidence type="ECO:0000313" key="2">
    <source>
        <dbReference type="EMBL" id="OBX60316.1"/>
    </source>
</evidence>
<name>A0A1B8PWJ4_MORLA</name>
<keyword evidence="1" id="KW-0472">Membrane</keyword>
<comment type="caution">
    <text evidence="2">The sequence shown here is derived from an EMBL/GenBank/DDBJ whole genome shotgun (WGS) entry which is preliminary data.</text>
</comment>
<sequence>MKKLNLVKLIKKYKKTSFFVFLIFLFSIYSEFSLFYYDTTFKIYNKSNHLIKYTKAEIPNVIDPMFSDEELSTLKSYYDLTKQKSITLVSNSKYWRKEKRRLTLNFYTTDFIEMNHASFIDEPTYPNQKPSCSFKIEVDPDKTVVTPTYKRFCKKPMYNYENFNPYNPKHQSQSY</sequence>
<dbReference type="EMBL" id="LZMS01000088">
    <property type="protein sequence ID" value="OBX60316.1"/>
    <property type="molecule type" value="Genomic_DNA"/>
</dbReference>
<dbReference type="RefSeq" id="WP_065255557.1">
    <property type="nucleotide sequence ID" value="NZ_LZDR01000041.1"/>
</dbReference>
<keyword evidence="1" id="KW-0812">Transmembrane</keyword>
<reference evidence="2 3" key="1">
    <citation type="submission" date="2016-06" db="EMBL/GenBank/DDBJ databases">
        <title>Draft genome of Moraxella lacunata CCUG 57757A.</title>
        <authorList>
            <person name="Salva-Serra F."/>
            <person name="Engstrom-Jakobsson H."/>
            <person name="Thorell K."/>
            <person name="Gonzales-Siles L."/>
            <person name="Karlsson R."/>
            <person name="Boulund F."/>
            <person name="Engstrand L."/>
            <person name="Kristiansson E."/>
            <person name="Moore E."/>
        </authorList>
    </citation>
    <scope>NUCLEOTIDE SEQUENCE [LARGE SCALE GENOMIC DNA]</scope>
    <source>
        <strain evidence="2 3">CCUG 57757A</strain>
    </source>
</reference>
<feature type="transmembrane region" description="Helical" evidence="1">
    <location>
        <begin position="18"/>
        <end position="37"/>
    </location>
</feature>
<dbReference type="OrthoDB" id="6721293at2"/>
<dbReference type="Proteomes" id="UP000092607">
    <property type="component" value="Unassembled WGS sequence"/>
</dbReference>
<gene>
    <name evidence="2" type="ORF">A9309_10030</name>
</gene>
<protein>
    <submittedName>
        <fullName evidence="2">Uncharacterized protein</fullName>
    </submittedName>
</protein>
<evidence type="ECO:0000313" key="3">
    <source>
        <dbReference type="Proteomes" id="UP000092607"/>
    </source>
</evidence>
<accession>A0A1B8PWJ4</accession>